<dbReference type="PANTHER" id="PTHR43787">
    <property type="entry name" value="FEMO COFACTOR BIOSYNTHESIS PROTEIN NIFB-RELATED"/>
    <property type="match status" value="1"/>
</dbReference>
<evidence type="ECO:0000259" key="7">
    <source>
        <dbReference type="PROSITE" id="PS50926"/>
    </source>
</evidence>
<sequence length="457" mass="51834">MTRNANNNNKECEKCWIFDLNQFRMITDSILDENTLVLEINQNYEVSVLMDYDVSLENGILTFKDFVNDNSKSATVLTGSLKTGILNKMSQSISEGLLNKTTNRRTYYITEPTPLIGHTAFGLIDRGTNVIQVRGLSGCNISCPFCSVDEGIHSKSRKNDYYVDMDYLVSEYEKIAEFKGYTKLEAHLDGQGEPSLYYPLPDLVQNLNEINSKNKGIVSIQTNGVHLTEKLIDDLEVAGLHRINLSINAMDEKFSKGLSGSKNYDIEKIMEIAEYIKNSKIHLLIAPLLLPNYNDEEFKKVLDFAVELEQKTPQTTINPITNKKNPIVGPQLCLTYQFGRKIPKMRVWDFPKFYNLLDVYHKEYSKKGINVDLEVPLHGFFGSHSRKRLPCPFKLNETISVTVLMDGRVNGEVIGASKNRVIQIIDCKTDVNKLIGKRVKVKVLRVKDNVIVGSMVK</sequence>
<dbReference type="EMBL" id="JACHED010000003">
    <property type="protein sequence ID" value="MBB6497388.1"/>
    <property type="molecule type" value="Genomic_DNA"/>
</dbReference>
<evidence type="ECO:0000313" key="11">
    <source>
        <dbReference type="EMBL" id="MBB6497388.1"/>
    </source>
</evidence>
<dbReference type="InterPro" id="IPR013785">
    <property type="entry name" value="Aldolase_TIM"/>
</dbReference>
<dbReference type="Pfam" id="PF04055">
    <property type="entry name" value="Radical_SAM"/>
    <property type="match status" value="1"/>
</dbReference>
<keyword evidence="6" id="KW-0411">Iron-sulfur</keyword>
<dbReference type="InterPro" id="IPR040088">
    <property type="entry name" value="MJ0103-like"/>
</dbReference>
<dbReference type="InterPro" id="IPR006638">
    <property type="entry name" value="Elp3/MiaA/NifB-like_rSAM"/>
</dbReference>
<dbReference type="InterPro" id="IPR002792">
    <property type="entry name" value="TRAM_dom"/>
</dbReference>
<organism evidence="9 12">
    <name type="scientific">Methanococcus maripaludis</name>
    <name type="common">Methanococcus deltae</name>
    <dbReference type="NCBI Taxonomy" id="39152"/>
    <lineage>
        <taxon>Archaea</taxon>
        <taxon>Methanobacteriati</taxon>
        <taxon>Methanobacteriota</taxon>
        <taxon>Methanomada group</taxon>
        <taxon>Methanococci</taxon>
        <taxon>Methanococcales</taxon>
        <taxon>Methanococcaceae</taxon>
        <taxon>Methanococcus</taxon>
    </lineage>
</organism>
<evidence type="ECO:0000256" key="4">
    <source>
        <dbReference type="ARBA" id="ARBA00022723"/>
    </source>
</evidence>
<dbReference type="Proteomes" id="UP000567099">
    <property type="component" value="Unassembled WGS sequence"/>
</dbReference>
<reference evidence="12" key="1">
    <citation type="journal article" date="2018" name="Genome Announc.">
        <title>Complete Genome Sequence of the Methanococcus maripaludis Type Strain JJ (DSM 2067), a Model for Selenoprotein Synthesis in Archaea.</title>
        <authorList>
            <person name="Poehlein A."/>
            <person name="Heym D."/>
            <person name="Quitzke V."/>
            <person name="Fersch J."/>
            <person name="Daniel R."/>
            <person name="Rother M."/>
        </authorList>
    </citation>
    <scope>NUCLEOTIDE SEQUENCE [LARGE SCALE GENOMIC DNA]</scope>
    <source>
        <strain evidence="12">DSM 2067</strain>
    </source>
</reference>
<evidence type="ECO:0000256" key="1">
    <source>
        <dbReference type="ARBA" id="ARBA00001966"/>
    </source>
</evidence>
<dbReference type="PROSITE" id="PS51918">
    <property type="entry name" value="RADICAL_SAM"/>
    <property type="match status" value="1"/>
</dbReference>
<dbReference type="KEGG" id="mmad:MMJJ_07020"/>
<dbReference type="GeneID" id="36101792"/>
<evidence type="ECO:0000313" key="9">
    <source>
        <dbReference type="EMBL" id="AVB76116.1"/>
    </source>
</evidence>
<dbReference type="InterPro" id="IPR058240">
    <property type="entry name" value="rSAM_sf"/>
</dbReference>
<dbReference type="Gene3D" id="3.20.20.70">
    <property type="entry name" value="Aldolase class I"/>
    <property type="match status" value="1"/>
</dbReference>
<dbReference type="EMBL" id="CP026606">
    <property type="protein sequence ID" value="AVB76116.1"/>
    <property type="molecule type" value="Genomic_DNA"/>
</dbReference>
<dbReference type="CDD" id="cd01335">
    <property type="entry name" value="Radical_SAM"/>
    <property type="match status" value="1"/>
</dbReference>
<evidence type="ECO:0000313" key="10">
    <source>
        <dbReference type="EMBL" id="MBA2864538.1"/>
    </source>
</evidence>
<reference evidence="9" key="2">
    <citation type="submission" date="2018-02" db="EMBL/GenBank/DDBJ databases">
        <title>Complete genome sequence of the Methanococcus maripaludis type strain JJ (DSM 2067), a model for selenoprotein synthesis in Archaea.</title>
        <authorList>
            <person name="Poehlein A."/>
            <person name="Heym D."/>
            <person name="Quitzke V."/>
            <person name="Fersch J."/>
            <person name="Daniel R."/>
            <person name="Rother M."/>
        </authorList>
    </citation>
    <scope>NUCLEOTIDE SEQUENCE [LARGE SCALE GENOMIC DNA]</scope>
    <source>
        <strain evidence="9">DSM 2067</strain>
    </source>
</reference>
<keyword evidence="2" id="KW-0004">4Fe-4S</keyword>
<evidence type="ECO:0000313" key="13">
    <source>
        <dbReference type="Proteomes" id="UP000567099"/>
    </source>
</evidence>
<evidence type="ECO:0000259" key="8">
    <source>
        <dbReference type="PROSITE" id="PS51918"/>
    </source>
</evidence>
<evidence type="ECO:0000313" key="14">
    <source>
        <dbReference type="Proteomes" id="UP000590564"/>
    </source>
</evidence>
<dbReference type="InterPro" id="IPR007197">
    <property type="entry name" value="rSAM"/>
</dbReference>
<evidence type="ECO:0000256" key="6">
    <source>
        <dbReference type="ARBA" id="ARBA00023014"/>
    </source>
</evidence>
<keyword evidence="3" id="KW-0949">S-adenosyl-L-methionine</keyword>
<dbReference type="PANTHER" id="PTHR43787:SF3">
    <property type="entry name" value="ARYLSULFATASE REGULATORY PROTEIN"/>
    <property type="match status" value="1"/>
</dbReference>
<dbReference type="PROSITE" id="PS50926">
    <property type="entry name" value="TRAM"/>
    <property type="match status" value="1"/>
</dbReference>
<dbReference type="Proteomes" id="UP000590564">
    <property type="component" value="Unassembled WGS sequence"/>
</dbReference>
<proteinExistence type="predicted"/>
<dbReference type="GO" id="GO:0051539">
    <property type="term" value="F:4 iron, 4 sulfur cluster binding"/>
    <property type="evidence" value="ECO:0007669"/>
    <property type="project" value="UniProtKB-KW"/>
</dbReference>
<keyword evidence="5" id="KW-0408">Iron</keyword>
<dbReference type="EMBL" id="JACDUO010000002">
    <property type="protein sequence ID" value="MBA2864538.1"/>
    <property type="molecule type" value="Genomic_DNA"/>
</dbReference>
<dbReference type="RefSeq" id="WP_104837707.1">
    <property type="nucleotide sequence ID" value="NZ_CP026606.1"/>
</dbReference>
<dbReference type="SFLD" id="SFLDS00029">
    <property type="entry name" value="Radical_SAM"/>
    <property type="match status" value="1"/>
</dbReference>
<dbReference type="SFLD" id="SFLDG01110">
    <property type="entry name" value="Uncharacterised_Radical_SAM_Su"/>
    <property type="match status" value="1"/>
</dbReference>
<dbReference type="GO" id="GO:0003824">
    <property type="term" value="F:catalytic activity"/>
    <property type="evidence" value="ECO:0007669"/>
    <property type="project" value="InterPro"/>
</dbReference>
<protein>
    <submittedName>
        <fullName evidence="9">Molybdenum cofactor biosynthesis protein A</fullName>
    </submittedName>
</protein>
<name>A0A2L1CB45_METMI</name>
<evidence type="ECO:0000256" key="2">
    <source>
        <dbReference type="ARBA" id="ARBA00022485"/>
    </source>
</evidence>
<evidence type="ECO:0000313" key="12">
    <source>
        <dbReference type="Proteomes" id="UP000239462"/>
    </source>
</evidence>
<feature type="domain" description="TRAM" evidence="7">
    <location>
        <begin position="392"/>
        <end position="457"/>
    </location>
</feature>
<gene>
    <name evidence="10" type="ORF">HNP94_001560</name>
    <name evidence="11" type="ORF">HNP96_001431</name>
    <name evidence="9" type="ORF">MMJJ_07020</name>
</gene>
<keyword evidence="4" id="KW-0479">Metal-binding</keyword>
<accession>A0A2L1CB45</accession>
<feature type="domain" description="Radical SAM core" evidence="8">
    <location>
        <begin position="125"/>
        <end position="367"/>
    </location>
</feature>
<dbReference type="Proteomes" id="UP000239462">
    <property type="component" value="Chromosome"/>
</dbReference>
<reference evidence="10 13" key="3">
    <citation type="submission" date="2020-07" db="EMBL/GenBank/DDBJ databases">
        <title>Genomic Encyclopedia of Type Strains, Phase IV (KMG-V): Genome sequencing to study the core and pangenomes of soil and plant-associated prokaryotes.</title>
        <authorList>
            <person name="Whitman W."/>
        </authorList>
    </citation>
    <scope>NUCLEOTIDE SEQUENCE [LARGE SCALE GENOMIC DNA]</scope>
    <source>
        <strain evidence="10 13">C13</strain>
        <strain evidence="11 14">D1</strain>
    </source>
</reference>
<evidence type="ECO:0000256" key="3">
    <source>
        <dbReference type="ARBA" id="ARBA00022691"/>
    </source>
</evidence>
<dbReference type="AlphaFoldDB" id="A0A2L1CB45"/>
<dbReference type="GO" id="GO:0046872">
    <property type="term" value="F:metal ion binding"/>
    <property type="evidence" value="ECO:0007669"/>
    <property type="project" value="UniProtKB-KW"/>
</dbReference>
<comment type="cofactor">
    <cofactor evidence="1">
        <name>[4Fe-4S] cluster</name>
        <dbReference type="ChEBI" id="CHEBI:49883"/>
    </cofactor>
</comment>
<dbReference type="SMART" id="SM00729">
    <property type="entry name" value="Elp3"/>
    <property type="match status" value="1"/>
</dbReference>
<evidence type="ECO:0000256" key="5">
    <source>
        <dbReference type="ARBA" id="ARBA00023004"/>
    </source>
</evidence>
<dbReference type="SFLD" id="SFLDG01067">
    <property type="entry name" value="SPASM/twitch_domain_containing"/>
    <property type="match status" value="1"/>
</dbReference>
<dbReference type="SUPFAM" id="SSF102114">
    <property type="entry name" value="Radical SAM enzymes"/>
    <property type="match status" value="1"/>
</dbReference>